<sequence>MAGPQNPTAADPKARGGQYVTVPAFAAPGQSMPSHSRTAPDSTVVYSPKGWKWEEAGDAYSLAVSKMAGAAIEASVRRMRTTFGQVFYIKGVADTVPPFNGEAVGDTCRVQDAITLDIVAEWRWAGSRWERMQVDNQQISNLDVGKLTAGSASINELAARKIASDVGRFLELTTDQLTVTGNASFTDVVARNIWTRVITAQQGEFEQVHAGMLAANSVTADNIQVGALDGQVITGATIQTSKQNQRGLKIHDNGMQVYSSKGWKSLDIDATTGTIEVSGRIAQRDSWSEIYFNDIVSTYTQSDRGVAGEKWGCGLLFDSLEDEWRPGVVALLKASTGEPSITIQSPVPEGGSHSLPSLTVSPAAIVMQTPAGGGSLSFNSSGLFMRTNQSYMRITGTEFAFGVDGGGTGKLWCGQNGYILRAANWKEQGGCYVAGGDVVMAYDNKNAVWCNSSGVHHTGSKQFGMPVPGETKERGGLWLFHSSTESPYDGIEYWENVTLDSGGHARWELPSYVPKIASKKAPWVVFTSGGAQGVLHQEGFGPDAAPWYVDVTGAPNTQVAVLVKGARQINTEWTEDGDVILRDYARESPWHPGIAAPGESNDEILGGGLYGPAPNRNAKENPHE</sequence>
<gene>
    <name evidence="2" type="ORF">HXO58_07090</name>
</gene>
<dbReference type="Proteomes" id="UP000713964">
    <property type="component" value="Unassembled WGS sequence"/>
</dbReference>
<dbReference type="AlphaFoldDB" id="A0A930PUH2"/>
<dbReference type="EMBL" id="JABZXL010000020">
    <property type="protein sequence ID" value="MBF1659583.1"/>
    <property type="molecule type" value="Genomic_DNA"/>
</dbReference>
<comment type="caution">
    <text evidence="2">The sequence shown here is derived from an EMBL/GenBank/DDBJ whole genome shotgun (WGS) entry which is preliminary data.</text>
</comment>
<protein>
    <submittedName>
        <fullName evidence="2">Uncharacterized protein</fullName>
    </submittedName>
</protein>
<proteinExistence type="predicted"/>
<evidence type="ECO:0000256" key="1">
    <source>
        <dbReference type="SAM" id="MobiDB-lite"/>
    </source>
</evidence>
<feature type="region of interest" description="Disordered" evidence="1">
    <location>
        <begin position="592"/>
        <end position="624"/>
    </location>
</feature>
<reference evidence="2" key="1">
    <citation type="submission" date="2020-04" db="EMBL/GenBank/DDBJ databases">
        <title>Deep metagenomics examines the oral microbiome during advanced dental caries in children, revealing novel taxa and co-occurrences with host molecules.</title>
        <authorList>
            <person name="Baker J.L."/>
            <person name="Morton J.T."/>
            <person name="Dinis M."/>
            <person name="Alvarez R."/>
            <person name="Tran N.C."/>
            <person name="Knight R."/>
            <person name="Edlund A."/>
        </authorList>
    </citation>
    <scope>NUCLEOTIDE SEQUENCE</scope>
    <source>
        <strain evidence="2">JCVI_29_bin.11</strain>
    </source>
</reference>
<name>A0A930PUH2_9MICC</name>
<evidence type="ECO:0000313" key="3">
    <source>
        <dbReference type="Proteomes" id="UP000713964"/>
    </source>
</evidence>
<organism evidence="2 3">
    <name type="scientific">Rothia mucilaginosa</name>
    <dbReference type="NCBI Taxonomy" id="43675"/>
    <lineage>
        <taxon>Bacteria</taxon>
        <taxon>Bacillati</taxon>
        <taxon>Actinomycetota</taxon>
        <taxon>Actinomycetes</taxon>
        <taxon>Micrococcales</taxon>
        <taxon>Micrococcaceae</taxon>
        <taxon>Rothia</taxon>
    </lineage>
</organism>
<accession>A0A930PUH2</accession>
<evidence type="ECO:0000313" key="2">
    <source>
        <dbReference type="EMBL" id="MBF1659583.1"/>
    </source>
</evidence>